<gene>
    <name evidence="1" type="ORF">SAMN06265340_1171</name>
</gene>
<organism evidence="1 2">
    <name type="scientific">Desulfurobacterium atlanticum</name>
    <dbReference type="NCBI Taxonomy" id="240169"/>
    <lineage>
        <taxon>Bacteria</taxon>
        <taxon>Pseudomonadati</taxon>
        <taxon>Aquificota</taxon>
        <taxon>Aquificia</taxon>
        <taxon>Desulfurobacteriales</taxon>
        <taxon>Desulfurobacteriaceae</taxon>
        <taxon>Desulfurobacterium</taxon>
    </lineage>
</organism>
<dbReference type="RefSeq" id="WP_089323693.1">
    <property type="nucleotide sequence ID" value="NZ_FZOB01000017.1"/>
</dbReference>
<evidence type="ECO:0000313" key="2">
    <source>
        <dbReference type="Proteomes" id="UP000198405"/>
    </source>
</evidence>
<sequence length="119" mass="13727">MVKRILLNLFILLSGISIAYAGNFKTGWLQKNSKGYVYFKPYIKVKYNRNLLAIFITSKGKVYKGKCRLKREMPTCTITPGKKFESPFNEIRYILLEIDHPLPPKIVKTGTIGEKIIKE</sequence>
<dbReference type="Proteomes" id="UP000198405">
    <property type="component" value="Unassembled WGS sequence"/>
</dbReference>
<dbReference type="EMBL" id="FZOB01000017">
    <property type="protein sequence ID" value="SNR92007.1"/>
    <property type="molecule type" value="Genomic_DNA"/>
</dbReference>
<proteinExistence type="predicted"/>
<dbReference type="OrthoDB" id="15381at2"/>
<name>A0A239A8R9_9BACT</name>
<evidence type="ECO:0000313" key="1">
    <source>
        <dbReference type="EMBL" id="SNR92007.1"/>
    </source>
</evidence>
<dbReference type="AlphaFoldDB" id="A0A239A8R9"/>
<reference evidence="2" key="1">
    <citation type="submission" date="2017-06" db="EMBL/GenBank/DDBJ databases">
        <authorList>
            <person name="Varghese N."/>
            <person name="Submissions S."/>
        </authorList>
    </citation>
    <scope>NUCLEOTIDE SEQUENCE [LARGE SCALE GENOMIC DNA]</scope>
    <source>
        <strain evidence="2">DSM 15668</strain>
    </source>
</reference>
<keyword evidence="2" id="KW-1185">Reference proteome</keyword>
<protein>
    <submittedName>
        <fullName evidence="1">Uncharacterized protein</fullName>
    </submittedName>
</protein>
<accession>A0A239A8R9</accession>